<dbReference type="PRINTS" id="PR01900">
    <property type="entry name" value="YIDCPROTEIN"/>
</dbReference>
<comment type="subcellular location">
    <subcellularLocation>
        <location evidence="1">Cell inner membrane</location>
        <topology evidence="1">Multi-pass membrane protein</topology>
    </subcellularLocation>
    <subcellularLocation>
        <location evidence="13">Cell membrane</location>
        <topology evidence="13">Multi-pass membrane protein</topology>
    </subcellularLocation>
</comment>
<dbReference type="PRINTS" id="PR00701">
    <property type="entry name" value="60KDINNERMP"/>
</dbReference>
<evidence type="ECO:0000256" key="7">
    <source>
        <dbReference type="ARBA" id="ARBA00022927"/>
    </source>
</evidence>
<keyword evidence="4 13" id="KW-0813">Transport</keyword>
<keyword evidence="8 13" id="KW-1133">Transmembrane helix</keyword>
<evidence type="ECO:0000256" key="3">
    <source>
        <dbReference type="ARBA" id="ARBA00015325"/>
    </source>
</evidence>
<sequence length="499" mass="57042">MEKNVILAIVLSVVVLVIWTFVFRQTAPPEQKRKPSPTPEGRIPSPQIPLVPQAAEELVLENDYLTVTFVSRGAKIKSWYLKRSKKELIPPGRFGLGLNLFLPEGIEIDLNGMDFQSTLDKTTKKAVFEWQDSERGLKVVKTFQLSQHGEYGLCSLETEDLPLGSEYHLTWPKGIGTKGNRIEQFAFFKEELQEQFKQGTRQDYGRGIKWMGLREKKDLIILASLDQPLGGMFKDNYWGLRDGRRQSRWIIYAGTGNVFKVRLANQTIKELTGKDYHLSSAVKVSTWGYLSVGLGKILLFFYSFTHNYGIAIILLTLLIYGALSPLTFKQFESMQRMQTVQPEVKAIQKKFKSDPKRLQIEMMKVYKQHKINPMAGCLPMVVQLPIIFVLYRVLLDFPFSENPSFLWIKDLAKPNIPLLLALGGTMFLQQRVSQKAQAAAQQEGLAKMMQFFPIFIIVMLWSLPSGVMLYWFTSTLISIVQQFFIIRRRVLPSPAKAGK</sequence>
<comment type="similarity">
    <text evidence="2 13">Belongs to the OXA1/ALB3/YidC family. Type 1 subfamily.</text>
</comment>
<evidence type="ECO:0000256" key="11">
    <source>
        <dbReference type="ARBA" id="ARBA00033245"/>
    </source>
</evidence>
<dbReference type="NCBIfam" id="TIGR03592">
    <property type="entry name" value="yidC_oxa1_cterm"/>
    <property type="match status" value="1"/>
</dbReference>
<dbReference type="InterPro" id="IPR028055">
    <property type="entry name" value="YidC/Oxa/ALB_C"/>
</dbReference>
<dbReference type="Gene3D" id="2.70.98.90">
    <property type="match status" value="1"/>
</dbReference>
<dbReference type="CDD" id="cd20070">
    <property type="entry name" value="5TM_YidC_Alb3"/>
    <property type="match status" value="1"/>
</dbReference>
<evidence type="ECO:0000313" key="15">
    <source>
        <dbReference type="EMBL" id="TET93654.1"/>
    </source>
</evidence>
<accession>A0A523YQ86</accession>
<dbReference type="GO" id="GO:0015031">
    <property type="term" value="P:protein transport"/>
    <property type="evidence" value="ECO:0007669"/>
    <property type="project" value="UniProtKB-KW"/>
</dbReference>
<keyword evidence="5 13" id="KW-1003">Cell membrane</keyword>
<evidence type="ECO:0000256" key="6">
    <source>
        <dbReference type="ARBA" id="ARBA00022692"/>
    </source>
</evidence>
<dbReference type="InterPro" id="IPR038221">
    <property type="entry name" value="YidC_periplasmic_sf"/>
</dbReference>
<feature type="transmembrane region" description="Helical" evidence="13">
    <location>
        <begin position="444"/>
        <end position="463"/>
    </location>
</feature>
<feature type="transmembrane region" description="Helical" evidence="13">
    <location>
        <begin position="371"/>
        <end position="394"/>
    </location>
</feature>
<organism evidence="15 16">
    <name type="scientific">Aerophobetes bacterium</name>
    <dbReference type="NCBI Taxonomy" id="2030807"/>
    <lineage>
        <taxon>Bacteria</taxon>
        <taxon>Candidatus Aerophobota</taxon>
    </lineage>
</organism>
<evidence type="ECO:0000256" key="13">
    <source>
        <dbReference type="HAMAP-Rule" id="MF_01810"/>
    </source>
</evidence>
<feature type="transmembrane region" description="Helical" evidence="13">
    <location>
        <begin position="308"/>
        <end position="328"/>
    </location>
</feature>
<protein>
    <recommendedName>
        <fullName evidence="3 13">Membrane protein insertase YidC</fullName>
    </recommendedName>
    <alternativeName>
        <fullName evidence="12 13">Foldase YidC</fullName>
    </alternativeName>
    <alternativeName>
        <fullName evidence="11 13">Membrane integrase YidC</fullName>
    </alternativeName>
    <alternativeName>
        <fullName evidence="13">Membrane protein YidC</fullName>
    </alternativeName>
</protein>
<keyword evidence="9 13" id="KW-0472">Membrane</keyword>
<comment type="caution">
    <text evidence="15">The sequence shown here is derived from an EMBL/GenBank/DDBJ whole genome shotgun (WGS) entry which is preliminary data.</text>
</comment>
<dbReference type="EMBL" id="SOIJ01000084">
    <property type="protein sequence ID" value="TET93654.1"/>
    <property type="molecule type" value="Genomic_DNA"/>
</dbReference>
<comment type="function">
    <text evidence="13">Required for the insertion and/or proper folding and/or complex formation of integral membrane proteins into the membrane. Involved in integration of membrane proteins that insert both dependently and independently of the Sec translocase complex, as well as at least some lipoproteins. Aids folding of multispanning membrane proteins.</text>
</comment>
<feature type="domain" description="Membrane insertase YidC/Oxa/ALB C-terminal" evidence="14">
    <location>
        <begin position="308"/>
        <end position="486"/>
    </location>
</feature>
<dbReference type="InterPro" id="IPR047196">
    <property type="entry name" value="YidC_ALB_C"/>
</dbReference>
<feature type="transmembrane region" description="Helical" evidence="13">
    <location>
        <begin position="6"/>
        <end position="23"/>
    </location>
</feature>
<evidence type="ECO:0000256" key="10">
    <source>
        <dbReference type="ARBA" id="ARBA00023186"/>
    </source>
</evidence>
<gene>
    <name evidence="13 15" type="primary">yidC</name>
    <name evidence="15" type="ORF">E3J33_01465</name>
</gene>
<evidence type="ECO:0000313" key="16">
    <source>
        <dbReference type="Proteomes" id="UP000316925"/>
    </source>
</evidence>
<name>A0A523YQ86_UNCAE</name>
<reference evidence="15 16" key="1">
    <citation type="submission" date="2019-03" db="EMBL/GenBank/DDBJ databases">
        <title>Metabolic potential of uncultured bacteria and archaea associated with petroleum seepage in deep-sea sediments.</title>
        <authorList>
            <person name="Dong X."/>
            <person name="Hubert C."/>
        </authorList>
    </citation>
    <scope>NUCLEOTIDE SEQUENCE [LARGE SCALE GENOMIC DNA]</scope>
    <source>
        <strain evidence="15">E29_bin28</strain>
    </source>
</reference>
<evidence type="ECO:0000256" key="5">
    <source>
        <dbReference type="ARBA" id="ARBA00022475"/>
    </source>
</evidence>
<dbReference type="InterPro" id="IPR019998">
    <property type="entry name" value="Membr_insert_YidC"/>
</dbReference>
<evidence type="ECO:0000256" key="1">
    <source>
        <dbReference type="ARBA" id="ARBA00004429"/>
    </source>
</evidence>
<proteinExistence type="inferred from homology"/>
<keyword evidence="7 13" id="KW-0653">Protein transport</keyword>
<dbReference type="InterPro" id="IPR001708">
    <property type="entry name" value="YidC/ALB3/OXA1/COX18"/>
</dbReference>
<comment type="subunit">
    <text evidence="13">Interacts with the Sec translocase complex via SecD. Specifically interacts with transmembrane segments of nascent integral membrane proteins during membrane integration.</text>
</comment>
<dbReference type="PANTHER" id="PTHR12428">
    <property type="entry name" value="OXA1"/>
    <property type="match status" value="1"/>
</dbReference>
<dbReference type="Pfam" id="PF02096">
    <property type="entry name" value="60KD_IMP"/>
    <property type="match status" value="1"/>
</dbReference>
<dbReference type="Proteomes" id="UP000316925">
    <property type="component" value="Unassembled WGS sequence"/>
</dbReference>
<evidence type="ECO:0000256" key="2">
    <source>
        <dbReference type="ARBA" id="ARBA00010527"/>
    </source>
</evidence>
<evidence type="ECO:0000256" key="4">
    <source>
        <dbReference type="ARBA" id="ARBA00022448"/>
    </source>
</evidence>
<dbReference type="GO" id="GO:0032977">
    <property type="term" value="F:membrane insertase activity"/>
    <property type="evidence" value="ECO:0007669"/>
    <property type="project" value="InterPro"/>
</dbReference>
<evidence type="ECO:0000256" key="12">
    <source>
        <dbReference type="ARBA" id="ARBA00033342"/>
    </source>
</evidence>
<dbReference type="GO" id="GO:0005886">
    <property type="term" value="C:plasma membrane"/>
    <property type="evidence" value="ECO:0007669"/>
    <property type="project" value="UniProtKB-SubCell"/>
</dbReference>
<evidence type="ECO:0000256" key="9">
    <source>
        <dbReference type="ARBA" id="ARBA00023136"/>
    </source>
</evidence>
<dbReference type="HAMAP" id="MF_01810">
    <property type="entry name" value="YidC_type1"/>
    <property type="match status" value="1"/>
</dbReference>
<keyword evidence="6 13" id="KW-0812">Transmembrane</keyword>
<evidence type="ECO:0000259" key="14">
    <source>
        <dbReference type="Pfam" id="PF02096"/>
    </source>
</evidence>
<keyword evidence="10 13" id="KW-0143">Chaperone</keyword>
<dbReference type="AlphaFoldDB" id="A0A523YQ86"/>
<dbReference type="PANTHER" id="PTHR12428:SF65">
    <property type="entry name" value="CYTOCHROME C OXIDASE ASSEMBLY PROTEIN COX18, MITOCHONDRIAL"/>
    <property type="match status" value="1"/>
</dbReference>
<evidence type="ECO:0000256" key="8">
    <source>
        <dbReference type="ARBA" id="ARBA00022989"/>
    </source>
</evidence>
<dbReference type="GO" id="GO:0051205">
    <property type="term" value="P:protein insertion into membrane"/>
    <property type="evidence" value="ECO:0007669"/>
    <property type="project" value="TreeGrafter"/>
</dbReference>